<proteinExistence type="predicted"/>
<evidence type="ECO:0000313" key="4">
    <source>
        <dbReference type="Proteomes" id="UP000031972"/>
    </source>
</evidence>
<feature type="domain" description="CAP-associated" evidence="2">
    <location>
        <begin position="108"/>
        <end position="241"/>
    </location>
</feature>
<name>A0A0C2W8I1_9BACL</name>
<dbReference type="Pfam" id="PF14504">
    <property type="entry name" value="CAP_assoc_N"/>
    <property type="match status" value="1"/>
</dbReference>
<dbReference type="EMBL" id="JXRR01000001">
    <property type="protein sequence ID" value="KIL52896.1"/>
    <property type="molecule type" value="Genomic_DNA"/>
</dbReference>
<dbReference type="PANTHER" id="PTHR31157:SF1">
    <property type="entry name" value="SCP DOMAIN-CONTAINING PROTEIN"/>
    <property type="match status" value="1"/>
</dbReference>
<gene>
    <name evidence="3" type="ORF">KR50_02250</name>
</gene>
<dbReference type="InterPro" id="IPR029410">
    <property type="entry name" value="CAP_assoc"/>
</dbReference>
<dbReference type="Pfam" id="PF00188">
    <property type="entry name" value="CAP"/>
    <property type="match status" value="1"/>
</dbReference>
<evidence type="ECO:0008006" key="5">
    <source>
        <dbReference type="Google" id="ProtNLM"/>
    </source>
</evidence>
<organism evidence="3 4">
    <name type="scientific">Jeotgalibacillus campisalis</name>
    <dbReference type="NCBI Taxonomy" id="220754"/>
    <lineage>
        <taxon>Bacteria</taxon>
        <taxon>Bacillati</taxon>
        <taxon>Bacillota</taxon>
        <taxon>Bacilli</taxon>
        <taxon>Bacillales</taxon>
        <taxon>Caryophanaceae</taxon>
        <taxon>Jeotgalibacillus</taxon>
    </lineage>
</organism>
<dbReference type="AlphaFoldDB" id="A0A0C2W8I1"/>
<evidence type="ECO:0000259" key="2">
    <source>
        <dbReference type="Pfam" id="PF14504"/>
    </source>
</evidence>
<protein>
    <recommendedName>
        <fullName evidence="5">Serine protease</fullName>
    </recommendedName>
</protein>
<dbReference type="Gene3D" id="3.40.33.10">
    <property type="entry name" value="CAP"/>
    <property type="match status" value="1"/>
</dbReference>
<comment type="caution">
    <text evidence="3">The sequence shown here is derived from an EMBL/GenBank/DDBJ whole genome shotgun (WGS) entry which is preliminary data.</text>
</comment>
<dbReference type="CDD" id="cd05379">
    <property type="entry name" value="CAP_bacterial"/>
    <property type="match status" value="1"/>
</dbReference>
<dbReference type="InterPro" id="IPR035940">
    <property type="entry name" value="CAP_sf"/>
</dbReference>
<sequence length="381" mass="43341">MIRKIMLVVVLVAAVFLSKPLWEEKVSPYVDVSFMDTVSDKVMSVIYTPAISDAVDSFQDTITSMIIDIDDAIQQAPSLESTQSMETVEKPDLTAPTEQMFSVYNVKIGDARQEVEQEIGEPQRQSSNEYGTDWFTYHENFGNFLMVSYNEEELVNGLFTNQDLLASSSDITLESSREEVTAELGEPLTSLRKGMVRYQIQNNGEYDVFEVDDSYATVFYDKHEEQTVTAIQVIHQSLEESRKEIYSSPSDPLKEGFEYQLFDLTNSARVHHGLMPLVWDDQARETARKHSADMADNAYFDHTNLDGQSPFDRMEEDGIRYTTAGENLAYGQFSSVFAHEGLMNSLGHRENILKPDFGYLGIGVAFNDEKQPYFTQTYFNQ</sequence>
<evidence type="ECO:0000313" key="3">
    <source>
        <dbReference type="EMBL" id="KIL52896.1"/>
    </source>
</evidence>
<dbReference type="PATRIC" id="fig|220754.4.peg.228"/>
<reference evidence="3 4" key="1">
    <citation type="submission" date="2015-01" db="EMBL/GenBank/DDBJ databases">
        <title>Jeotgalibacillus campisalis genome sequencing.</title>
        <authorList>
            <person name="Goh K.M."/>
            <person name="Chan K.-G."/>
            <person name="Yaakop A.S."/>
            <person name="Ee R."/>
            <person name="Gan H.M."/>
            <person name="Chan C.S."/>
        </authorList>
    </citation>
    <scope>NUCLEOTIDE SEQUENCE [LARGE SCALE GENOMIC DNA]</scope>
    <source>
        <strain evidence="3 4">SF-57</strain>
    </source>
</reference>
<dbReference type="PANTHER" id="PTHR31157">
    <property type="entry name" value="SCP DOMAIN-CONTAINING PROTEIN"/>
    <property type="match status" value="1"/>
</dbReference>
<dbReference type="InterPro" id="IPR014044">
    <property type="entry name" value="CAP_dom"/>
</dbReference>
<keyword evidence="4" id="KW-1185">Reference proteome</keyword>
<dbReference type="RefSeq" id="WP_332307470.1">
    <property type="nucleotide sequence ID" value="NZ_JXRR01000001.1"/>
</dbReference>
<dbReference type="Proteomes" id="UP000031972">
    <property type="component" value="Unassembled WGS sequence"/>
</dbReference>
<feature type="domain" description="SCP" evidence="1">
    <location>
        <begin position="262"/>
        <end position="378"/>
    </location>
</feature>
<evidence type="ECO:0000259" key="1">
    <source>
        <dbReference type="Pfam" id="PF00188"/>
    </source>
</evidence>
<dbReference type="SUPFAM" id="SSF55797">
    <property type="entry name" value="PR-1-like"/>
    <property type="match status" value="1"/>
</dbReference>
<accession>A0A0C2W8I1</accession>